<dbReference type="PRINTS" id="PR00120">
    <property type="entry name" value="HATPASE"/>
</dbReference>
<evidence type="ECO:0000256" key="8">
    <source>
        <dbReference type="ARBA" id="ARBA00022967"/>
    </source>
</evidence>
<dbReference type="GO" id="GO:1990573">
    <property type="term" value="P:potassium ion import across plasma membrane"/>
    <property type="evidence" value="ECO:0007669"/>
    <property type="project" value="TreeGrafter"/>
</dbReference>
<accession>A0A0R2FKJ9</accession>
<evidence type="ECO:0000256" key="3">
    <source>
        <dbReference type="ARBA" id="ARBA00022553"/>
    </source>
</evidence>
<reference evidence="16 17" key="1">
    <citation type="journal article" date="2015" name="Genome Announc.">
        <title>Expanding the biotechnology potential of lactobacilli through comparative genomics of 213 strains and associated genera.</title>
        <authorList>
            <person name="Sun Z."/>
            <person name="Harris H.M."/>
            <person name="McCann A."/>
            <person name="Guo C."/>
            <person name="Argimon S."/>
            <person name="Zhang W."/>
            <person name="Yang X."/>
            <person name="Jeffery I.B."/>
            <person name="Cooney J.C."/>
            <person name="Kagawa T.F."/>
            <person name="Liu W."/>
            <person name="Song Y."/>
            <person name="Salvetti E."/>
            <person name="Wrobel A."/>
            <person name="Rasinkangas P."/>
            <person name="Parkhill J."/>
            <person name="Rea M.C."/>
            <person name="O'Sullivan O."/>
            <person name="Ritari J."/>
            <person name="Douillard F.P."/>
            <person name="Paul Ross R."/>
            <person name="Yang R."/>
            <person name="Briner A.E."/>
            <person name="Felis G.E."/>
            <person name="de Vos W.M."/>
            <person name="Barrangou R."/>
            <person name="Klaenhammer T.R."/>
            <person name="Caufield P.W."/>
            <person name="Cui Y."/>
            <person name="Zhang H."/>
            <person name="O'Toole P.W."/>
        </authorList>
    </citation>
    <scope>NUCLEOTIDE SEQUENCE [LARGE SCALE GENOMIC DNA]</scope>
    <source>
        <strain evidence="14 17">ATCC BAA-66</strain>
        <strain evidence="15 16">DSM 13344</strain>
    </source>
</reference>
<feature type="transmembrane region" description="Helical" evidence="12">
    <location>
        <begin position="289"/>
        <end position="317"/>
    </location>
</feature>
<dbReference type="EMBL" id="JQAT01000002">
    <property type="protein sequence ID" value="KRN28782.1"/>
    <property type="molecule type" value="Genomic_DNA"/>
</dbReference>
<dbReference type="InterPro" id="IPR006068">
    <property type="entry name" value="ATPase_P-typ_cation-transptr_C"/>
</dbReference>
<dbReference type="InterPro" id="IPR004014">
    <property type="entry name" value="ATPase_P-typ_cation-transptr_N"/>
</dbReference>
<dbReference type="Gene3D" id="2.70.150.10">
    <property type="entry name" value="Calcium-transporting ATPase, cytoplasmic transduction domain A"/>
    <property type="match status" value="1"/>
</dbReference>
<organism evidence="14 17">
    <name type="scientific">Lactobacillus selangorensis</name>
    <dbReference type="NCBI Taxonomy" id="81857"/>
    <lineage>
        <taxon>Bacteria</taxon>
        <taxon>Bacillati</taxon>
        <taxon>Bacillota</taxon>
        <taxon>Bacilli</taxon>
        <taxon>Lactobacillales</taxon>
        <taxon>Lactobacillaceae</taxon>
        <taxon>Lactobacillus</taxon>
    </lineage>
</organism>
<evidence type="ECO:0000256" key="6">
    <source>
        <dbReference type="ARBA" id="ARBA00022840"/>
    </source>
</evidence>
<dbReference type="InterPro" id="IPR023299">
    <property type="entry name" value="ATPase_P-typ_cyto_dom_N"/>
</dbReference>
<dbReference type="Gene3D" id="1.20.1110.10">
    <property type="entry name" value="Calcium-transporting ATPase, transmembrane domain"/>
    <property type="match status" value="1"/>
</dbReference>
<feature type="transmembrane region" description="Helical" evidence="12">
    <location>
        <begin position="703"/>
        <end position="722"/>
    </location>
</feature>
<dbReference type="InterPro" id="IPR008250">
    <property type="entry name" value="ATPase_P-typ_transduc_dom_A_sf"/>
</dbReference>
<dbReference type="Pfam" id="PF00122">
    <property type="entry name" value="E1-E2_ATPase"/>
    <property type="match status" value="1"/>
</dbReference>
<keyword evidence="8" id="KW-1278">Translocase</keyword>
<keyword evidence="16" id="KW-1185">Reference proteome</keyword>
<evidence type="ECO:0000256" key="12">
    <source>
        <dbReference type="SAM" id="Phobius"/>
    </source>
</evidence>
<dbReference type="InterPro" id="IPR023298">
    <property type="entry name" value="ATPase_P-typ_TM_dom_sf"/>
</dbReference>
<dbReference type="GO" id="GO:0005391">
    <property type="term" value="F:P-type sodium:potassium-exchanging transporter activity"/>
    <property type="evidence" value="ECO:0007669"/>
    <property type="project" value="TreeGrafter"/>
</dbReference>
<feature type="region of interest" description="Disordered" evidence="11">
    <location>
        <begin position="1"/>
        <end position="25"/>
    </location>
</feature>
<dbReference type="InterPro" id="IPR044492">
    <property type="entry name" value="P_typ_ATPase_HD_dom"/>
</dbReference>
<dbReference type="Pfam" id="PF00702">
    <property type="entry name" value="Hydrolase"/>
    <property type="match status" value="1"/>
</dbReference>
<dbReference type="GO" id="GO:0006883">
    <property type="term" value="P:intracellular sodium ion homeostasis"/>
    <property type="evidence" value="ECO:0007669"/>
    <property type="project" value="TreeGrafter"/>
</dbReference>
<evidence type="ECO:0000259" key="13">
    <source>
        <dbReference type="SMART" id="SM00831"/>
    </source>
</evidence>
<feature type="transmembrane region" description="Helical" evidence="12">
    <location>
        <begin position="874"/>
        <end position="893"/>
    </location>
</feature>
<dbReference type="SUPFAM" id="SSF56784">
    <property type="entry name" value="HAD-like"/>
    <property type="match status" value="1"/>
</dbReference>
<dbReference type="PROSITE" id="PS00154">
    <property type="entry name" value="ATPASE_E1_E2"/>
    <property type="match status" value="1"/>
</dbReference>
<evidence type="ECO:0000256" key="10">
    <source>
        <dbReference type="ARBA" id="ARBA00023136"/>
    </source>
</evidence>
<dbReference type="SFLD" id="SFLDS00003">
    <property type="entry name" value="Haloacid_Dehalogenase"/>
    <property type="match status" value="1"/>
</dbReference>
<dbReference type="SMART" id="SM00831">
    <property type="entry name" value="Cation_ATPase_N"/>
    <property type="match status" value="1"/>
</dbReference>
<evidence type="ECO:0000256" key="2">
    <source>
        <dbReference type="ARBA" id="ARBA00005675"/>
    </source>
</evidence>
<protein>
    <submittedName>
        <fullName evidence="14">Cation transport ATPase</fullName>
    </submittedName>
</protein>
<dbReference type="SUPFAM" id="SSF81653">
    <property type="entry name" value="Calcium ATPase, transduction domain A"/>
    <property type="match status" value="1"/>
</dbReference>
<dbReference type="GO" id="GO:0005886">
    <property type="term" value="C:plasma membrane"/>
    <property type="evidence" value="ECO:0007669"/>
    <property type="project" value="TreeGrafter"/>
</dbReference>
<dbReference type="FunFam" id="2.70.150.10:FF:000160">
    <property type="entry name" value="Sarcoplasmic/endoplasmic reticulum calcium ATPase 1"/>
    <property type="match status" value="1"/>
</dbReference>
<feature type="transmembrane region" description="Helical" evidence="12">
    <location>
        <begin position="837"/>
        <end position="862"/>
    </location>
</feature>
<dbReference type="InterPro" id="IPR001757">
    <property type="entry name" value="P_typ_ATPase"/>
</dbReference>
<dbReference type="InterPro" id="IPR059000">
    <property type="entry name" value="ATPase_P-type_domA"/>
</dbReference>
<keyword evidence="10 12" id="KW-0472">Membrane</keyword>
<proteinExistence type="inferred from homology"/>
<feature type="transmembrane region" description="Helical" evidence="12">
    <location>
        <begin position="805"/>
        <end position="825"/>
    </location>
</feature>
<keyword evidence="4 12" id="KW-0812">Transmembrane</keyword>
<dbReference type="FunFam" id="3.40.50.1000:FF:000083">
    <property type="entry name" value="Sodium/potassium-transporting ATPase subunit alpha"/>
    <property type="match status" value="1"/>
</dbReference>
<feature type="transmembrane region" description="Helical" evidence="12">
    <location>
        <begin position="77"/>
        <end position="95"/>
    </location>
</feature>
<dbReference type="GO" id="GO:1902600">
    <property type="term" value="P:proton transmembrane transport"/>
    <property type="evidence" value="ECO:0007669"/>
    <property type="project" value="TreeGrafter"/>
</dbReference>
<dbReference type="Pfam" id="PF00689">
    <property type="entry name" value="Cation_ATPase_C"/>
    <property type="match status" value="1"/>
</dbReference>
<name>A0A0R2FKJ9_9LACO</name>
<keyword evidence="9 12" id="KW-1133">Transmembrane helix</keyword>
<feature type="transmembrane region" description="Helical" evidence="12">
    <location>
        <begin position="101"/>
        <end position="118"/>
    </location>
</feature>
<dbReference type="EMBL" id="JQAZ01000002">
    <property type="protein sequence ID" value="KRN32808.1"/>
    <property type="molecule type" value="Genomic_DNA"/>
</dbReference>
<keyword evidence="5" id="KW-0547">Nucleotide-binding</keyword>
<dbReference type="PANTHER" id="PTHR43294">
    <property type="entry name" value="SODIUM/POTASSIUM-TRANSPORTING ATPASE SUBUNIT ALPHA"/>
    <property type="match status" value="1"/>
</dbReference>
<dbReference type="Proteomes" id="UP000051751">
    <property type="component" value="Unassembled WGS sequence"/>
</dbReference>
<dbReference type="SUPFAM" id="SSF81660">
    <property type="entry name" value="Metal cation-transporting ATPase, ATP-binding domain N"/>
    <property type="match status" value="1"/>
</dbReference>
<gene>
    <name evidence="14" type="ORF">IV38_GL000987</name>
    <name evidence="15" type="ORF">IV40_GL000866</name>
</gene>
<dbReference type="GO" id="GO:0012505">
    <property type="term" value="C:endomembrane system"/>
    <property type="evidence" value="ECO:0007669"/>
    <property type="project" value="UniProtKB-SubCell"/>
</dbReference>
<evidence type="ECO:0000256" key="1">
    <source>
        <dbReference type="ARBA" id="ARBA00004127"/>
    </source>
</evidence>
<evidence type="ECO:0000256" key="4">
    <source>
        <dbReference type="ARBA" id="ARBA00022692"/>
    </source>
</evidence>
<dbReference type="InterPro" id="IPR050510">
    <property type="entry name" value="Cation_transp_ATPase_P-type"/>
</dbReference>
<dbReference type="InterPro" id="IPR018303">
    <property type="entry name" value="ATPase_P-typ_P_site"/>
</dbReference>
<evidence type="ECO:0000313" key="16">
    <source>
        <dbReference type="Proteomes" id="UP000051645"/>
    </source>
</evidence>
<dbReference type="GO" id="GO:0030007">
    <property type="term" value="P:intracellular potassium ion homeostasis"/>
    <property type="evidence" value="ECO:0007669"/>
    <property type="project" value="TreeGrafter"/>
</dbReference>
<dbReference type="PRINTS" id="PR00119">
    <property type="entry name" value="CATATPASE"/>
</dbReference>
<dbReference type="SFLD" id="SFLDF00027">
    <property type="entry name" value="p-type_atpase"/>
    <property type="match status" value="1"/>
</dbReference>
<feature type="transmembrane region" description="Helical" evidence="12">
    <location>
        <begin position="779"/>
        <end position="799"/>
    </location>
</feature>
<feature type="transmembrane region" description="Helical" evidence="12">
    <location>
        <begin position="265"/>
        <end position="283"/>
    </location>
</feature>
<dbReference type="GO" id="GO:0016887">
    <property type="term" value="F:ATP hydrolysis activity"/>
    <property type="evidence" value="ECO:0007669"/>
    <property type="project" value="InterPro"/>
</dbReference>
<comment type="subcellular location">
    <subcellularLocation>
        <location evidence="1">Endomembrane system</location>
        <topology evidence="1">Multi-pass membrane protein</topology>
    </subcellularLocation>
</comment>
<comment type="similarity">
    <text evidence="2">Belongs to the cation transport ATPase (P-type) (TC 3.A.3) family. Type IIA subfamily.</text>
</comment>
<evidence type="ECO:0000256" key="5">
    <source>
        <dbReference type="ARBA" id="ARBA00022741"/>
    </source>
</evidence>
<evidence type="ECO:0000256" key="9">
    <source>
        <dbReference type="ARBA" id="ARBA00022989"/>
    </source>
</evidence>
<evidence type="ECO:0000256" key="7">
    <source>
        <dbReference type="ARBA" id="ARBA00022842"/>
    </source>
</evidence>
<evidence type="ECO:0000313" key="15">
    <source>
        <dbReference type="EMBL" id="KRN32808.1"/>
    </source>
</evidence>
<dbReference type="Gene3D" id="3.40.1110.10">
    <property type="entry name" value="Calcium-transporting ATPase, cytoplasmic domain N"/>
    <property type="match status" value="1"/>
</dbReference>
<feature type="domain" description="Cation-transporting P-type ATPase N-terminal" evidence="13">
    <location>
        <begin position="24"/>
        <end position="97"/>
    </location>
</feature>
<dbReference type="STRING" id="81857.IV38_GL000987"/>
<sequence length="910" mass="99130">MEMMDLMDEQQTVPPDAKPGPAASTYTARPEEVVAALHSDLDAGLSTDEAERRLKQNGPNELTAKVTPKWVIFLRQFNNVIIYILLFAAALTLLLQHYSDAIVIGLVVIINALIGYFQEVNASNALEKIKSMLSTDATVIRDNQRTEVPARQLVLGDLVYLEAGDHVPADVRIIDADNLRIQEAALTGEANSVAKQFEALTDAQTPLAERTNMAYASTAVTHGSATGIVVATGHDTELGQIATDVNDVKTTKTPLMKELDGLGKWISYVIIAIAAALFIYGWVIDLYALPTLALAVVTMVVGSLPEGLPASTSVILAMGVNKMAKQNAIVKTLPAVETLGAVDIIATDKTGTLTKNEMTAQDIVTKTAHYQVTGTGYAPVGRLTKHQHDFAAADDPTLVQLLTAGYEANDTVLQQEDGAWMINGEPTDGAFLTLYHKGLGPTPPELTELDRIPFDSDYRYMARLDVTPEGQHVVFVKGAPDKLYQMAQQADSHFDRTYWDHAIEQLTHQGKRVVAVGRKVVANDVATVTHATFTDGIEFLGIVGIIDPPREEVIAALKEMRTAGIKVKMITGDHPDTAAAIGRQLGLADHIKTITGAEIDQMTPEELKRHINEYDVFARTTPRNKLAIIDAYQQTGKVTAMIGDGVNDAPALKKADIGVAMGIKGTDVAKDAADMILVDDNFTTMTKAIREGRRLYDNIKKTIAFLLPTSFAEGLIVAFSILMRQELPLVPTQLLWINMVSAITIQFAFIFEPEEAGIMQRPPRQTGTSLLNKHDVVQIAYVSALIAGMGLWAFDWLTSNGVSHIIASTITVNIIVLGKVCYLFNIRTPHLAFSHHFWSNPMAFATIGLLMALQFALVYVPFMQDVFQTGSMSLAQWGIALAAGSVTLVVAEFDKWCRIAIGHRRRTVLN</sequence>
<dbReference type="PANTHER" id="PTHR43294:SF20">
    <property type="entry name" value="P-TYPE ATPASE"/>
    <property type="match status" value="1"/>
</dbReference>
<dbReference type="SUPFAM" id="SSF81665">
    <property type="entry name" value="Calcium ATPase, transmembrane domain M"/>
    <property type="match status" value="1"/>
</dbReference>
<feature type="transmembrane region" description="Helical" evidence="12">
    <location>
        <begin position="734"/>
        <end position="751"/>
    </location>
</feature>
<keyword evidence="3" id="KW-0597">Phosphoprotein</keyword>
<keyword evidence="7" id="KW-0460">Magnesium</keyword>
<dbReference type="Pfam" id="PF00690">
    <property type="entry name" value="Cation_ATPase_N"/>
    <property type="match status" value="1"/>
</dbReference>
<dbReference type="Gene3D" id="3.40.50.1000">
    <property type="entry name" value="HAD superfamily/HAD-like"/>
    <property type="match status" value="1"/>
</dbReference>
<comment type="caution">
    <text evidence="14">The sequence shown here is derived from an EMBL/GenBank/DDBJ whole genome shotgun (WGS) entry which is preliminary data.</text>
</comment>
<evidence type="ECO:0000256" key="11">
    <source>
        <dbReference type="SAM" id="MobiDB-lite"/>
    </source>
</evidence>
<dbReference type="AlphaFoldDB" id="A0A0R2FKJ9"/>
<dbReference type="PATRIC" id="fig|81857.3.peg.992"/>
<evidence type="ECO:0000313" key="17">
    <source>
        <dbReference type="Proteomes" id="UP000051751"/>
    </source>
</evidence>
<dbReference type="GO" id="GO:0036376">
    <property type="term" value="P:sodium ion export across plasma membrane"/>
    <property type="evidence" value="ECO:0007669"/>
    <property type="project" value="TreeGrafter"/>
</dbReference>
<dbReference type="Proteomes" id="UP000051645">
    <property type="component" value="Unassembled WGS sequence"/>
</dbReference>
<dbReference type="SFLD" id="SFLDG00002">
    <property type="entry name" value="C1.7:_P-type_atpase_like"/>
    <property type="match status" value="1"/>
</dbReference>
<keyword evidence="6" id="KW-0067">ATP-binding</keyword>
<evidence type="ECO:0000313" key="14">
    <source>
        <dbReference type="EMBL" id="KRN28782.1"/>
    </source>
</evidence>
<dbReference type="InterPro" id="IPR023214">
    <property type="entry name" value="HAD_sf"/>
</dbReference>
<dbReference type="InterPro" id="IPR036412">
    <property type="entry name" value="HAD-like_sf"/>
</dbReference>
<dbReference type="GO" id="GO:0005524">
    <property type="term" value="F:ATP binding"/>
    <property type="evidence" value="ECO:0007669"/>
    <property type="project" value="UniProtKB-KW"/>
</dbReference>
<dbReference type="NCBIfam" id="TIGR01494">
    <property type="entry name" value="ATPase_P-type"/>
    <property type="match status" value="2"/>
</dbReference>